<dbReference type="Gene3D" id="1.20.1090.10">
    <property type="entry name" value="Dehydroquinate synthase-like - alpha domain"/>
    <property type="match status" value="1"/>
</dbReference>
<keyword evidence="1 4" id="KW-0560">Oxidoreductase</keyword>
<protein>
    <submittedName>
        <fullName evidence="4">1,3-propanediol dehydrogenase</fullName>
        <ecNumber evidence="4">1.1.1.202</ecNumber>
    </submittedName>
</protein>
<dbReference type="SUPFAM" id="SSF56796">
    <property type="entry name" value="Dehydroquinate synthase-like"/>
    <property type="match status" value="1"/>
</dbReference>
<dbReference type="InterPro" id="IPR039697">
    <property type="entry name" value="Alcohol_dehydrogenase_Fe"/>
</dbReference>
<dbReference type="GO" id="GO:0047516">
    <property type="term" value="F:1,3-propanediol dehydrogenase activity"/>
    <property type="evidence" value="ECO:0007669"/>
    <property type="project" value="UniProtKB-EC"/>
</dbReference>
<proteinExistence type="predicted"/>
<dbReference type="EMBL" id="LZYZ01000001">
    <property type="protein sequence ID" value="OOM15951.1"/>
    <property type="molecule type" value="Genomic_DNA"/>
</dbReference>
<accession>A0A1S8NI59</accession>
<dbReference type="InterPro" id="IPR056798">
    <property type="entry name" value="ADH_Fe_C"/>
</dbReference>
<dbReference type="CDD" id="cd08185">
    <property type="entry name" value="Fe-ADH-like"/>
    <property type="match status" value="1"/>
</dbReference>
<organism evidence="4 5">
    <name type="scientific">Clostridium saccharobutylicum</name>
    <dbReference type="NCBI Taxonomy" id="169679"/>
    <lineage>
        <taxon>Bacteria</taxon>
        <taxon>Bacillati</taxon>
        <taxon>Bacillota</taxon>
        <taxon>Clostridia</taxon>
        <taxon>Eubacteriales</taxon>
        <taxon>Clostridiaceae</taxon>
        <taxon>Clostridium</taxon>
    </lineage>
</organism>
<dbReference type="Gene3D" id="3.40.50.1970">
    <property type="match status" value="1"/>
</dbReference>
<dbReference type="Proteomes" id="UP000191154">
    <property type="component" value="Unassembled WGS sequence"/>
</dbReference>
<evidence type="ECO:0000313" key="5">
    <source>
        <dbReference type="Proteomes" id="UP000191154"/>
    </source>
</evidence>
<dbReference type="AlphaFoldDB" id="A0A1S8NI59"/>
<feature type="domain" description="Alcohol dehydrogenase iron-type/glycerol dehydrogenase GldA" evidence="2">
    <location>
        <begin position="25"/>
        <end position="197"/>
    </location>
</feature>
<reference evidence="4 5" key="1">
    <citation type="submission" date="2016-05" db="EMBL/GenBank/DDBJ databases">
        <title>Microbial solvent formation.</title>
        <authorList>
            <person name="Poehlein A."/>
            <person name="Montoya Solano J.D."/>
            <person name="Flitsch S."/>
            <person name="Krabben P."/>
            <person name="Duerre P."/>
            <person name="Daniel R."/>
        </authorList>
    </citation>
    <scope>NUCLEOTIDE SEQUENCE [LARGE SCALE GENOMIC DNA]</scope>
    <source>
        <strain evidence="4 5">L1-8</strain>
    </source>
</reference>
<sequence>MMDLVTRKFKLKGIEHMYNFDFYMPTKVLFGAGKLQELHTEMLPGKKALIVTSNGSSTKKFGYLDALEKELDLAGVTYEIFDEIRPNPTNRNIMDGAMKAKKTGCEFVVALGGGSVMDSSKCIALMMTNTGDIWDYSYSVNGGKKNPEKDAAPIIAITTSAGTGSEVDCCAVLSNDEVSEKSGFLVPSMFPVLSVVDSNLMMSVPPKFTAFQGMDAFFHAAESVINKNEHPMGEMFALKAIELIAANLPVVYRDGSNQEARANMALANSLAGYYMLITSAHTMEHAMGSYHENLIHGAGLIMIAHAYYDFFAERKASEEQMIKMAKAMGVENPTSGKDFIKALDELIEAVGCKDLRMSDSGIREEELAKYPKRIHEVLGGDITADPLPLTDEDYLEIYKKSYR</sequence>
<dbReference type="GO" id="GO:0004022">
    <property type="term" value="F:alcohol dehydrogenase (NAD+) activity"/>
    <property type="evidence" value="ECO:0007669"/>
    <property type="project" value="UniProtKB-ARBA"/>
</dbReference>
<evidence type="ECO:0000259" key="2">
    <source>
        <dbReference type="Pfam" id="PF00465"/>
    </source>
</evidence>
<evidence type="ECO:0000259" key="3">
    <source>
        <dbReference type="Pfam" id="PF25137"/>
    </source>
</evidence>
<dbReference type="Pfam" id="PF25137">
    <property type="entry name" value="ADH_Fe_C"/>
    <property type="match status" value="1"/>
</dbReference>
<dbReference type="PANTHER" id="PTHR11496">
    <property type="entry name" value="ALCOHOL DEHYDROGENASE"/>
    <property type="match status" value="1"/>
</dbReference>
<dbReference type="GO" id="GO:0046872">
    <property type="term" value="F:metal ion binding"/>
    <property type="evidence" value="ECO:0007669"/>
    <property type="project" value="InterPro"/>
</dbReference>
<gene>
    <name evidence="4" type="primary">dhaT_1</name>
    <name evidence="4" type="ORF">CLOSAC_02220</name>
</gene>
<dbReference type="STRING" id="169679.CSACC_35990"/>
<feature type="domain" description="Fe-containing alcohol dehydrogenase-like C-terminal" evidence="3">
    <location>
        <begin position="209"/>
        <end position="402"/>
    </location>
</feature>
<dbReference type="PANTHER" id="PTHR11496:SF104">
    <property type="entry name" value="3-DEOXY-ALPHA-D-MANNO-OCTULOSONATE 8-OXIDASE"/>
    <property type="match status" value="1"/>
</dbReference>
<evidence type="ECO:0000313" key="4">
    <source>
        <dbReference type="EMBL" id="OOM15951.1"/>
    </source>
</evidence>
<comment type="caution">
    <text evidence="4">The sequence shown here is derived from an EMBL/GenBank/DDBJ whole genome shotgun (WGS) entry which is preliminary data.</text>
</comment>
<dbReference type="InterPro" id="IPR001670">
    <property type="entry name" value="ADH_Fe/GldA"/>
</dbReference>
<dbReference type="Pfam" id="PF00465">
    <property type="entry name" value="Fe-ADH"/>
    <property type="match status" value="1"/>
</dbReference>
<dbReference type="EC" id="1.1.1.202" evidence="4"/>
<evidence type="ECO:0000256" key="1">
    <source>
        <dbReference type="ARBA" id="ARBA00023002"/>
    </source>
</evidence>
<name>A0A1S8NI59_CLOSA</name>
<dbReference type="RefSeq" id="WP_242949857.1">
    <property type="nucleotide sequence ID" value="NZ_LZYZ01000001.1"/>
</dbReference>
<dbReference type="FunFam" id="3.40.50.1970:FF:000003">
    <property type="entry name" value="Alcohol dehydrogenase, iron-containing"/>
    <property type="match status" value="1"/>
</dbReference>